<accession>A0ABN6PVA9</accession>
<dbReference type="PANTHER" id="PTHR46844:SF1">
    <property type="entry name" value="SLR5058 PROTEIN"/>
    <property type="match status" value="1"/>
</dbReference>
<organism evidence="2 3">
    <name type="scientific">Sphaerotilus microaerophilus</name>
    <dbReference type="NCBI Taxonomy" id="2914710"/>
    <lineage>
        <taxon>Bacteria</taxon>
        <taxon>Pseudomonadati</taxon>
        <taxon>Pseudomonadota</taxon>
        <taxon>Betaproteobacteria</taxon>
        <taxon>Burkholderiales</taxon>
        <taxon>Sphaerotilaceae</taxon>
        <taxon>Sphaerotilus</taxon>
    </lineage>
</organism>
<dbReference type="SUPFAM" id="SSF52540">
    <property type="entry name" value="P-loop containing nucleoside triphosphate hydrolases"/>
    <property type="match status" value="1"/>
</dbReference>
<dbReference type="InterPro" id="IPR054547">
    <property type="entry name" value="NNH1"/>
</dbReference>
<dbReference type="InterPro" id="IPR027417">
    <property type="entry name" value="P-loop_NTPase"/>
</dbReference>
<evidence type="ECO:0000259" key="1">
    <source>
        <dbReference type="PROSITE" id="PS50837"/>
    </source>
</evidence>
<name>A0ABN6PVA9_9BURK</name>
<dbReference type="InterPro" id="IPR007111">
    <property type="entry name" value="NACHT_NTPase"/>
</dbReference>
<dbReference type="PROSITE" id="PS50837">
    <property type="entry name" value="NACHT"/>
    <property type="match status" value="1"/>
</dbReference>
<dbReference type="RefSeq" id="WP_251971000.1">
    <property type="nucleotide sequence ID" value="NZ_AP025730.1"/>
</dbReference>
<evidence type="ECO:0000313" key="2">
    <source>
        <dbReference type="EMBL" id="BDI07840.1"/>
    </source>
</evidence>
<dbReference type="Pfam" id="PF05729">
    <property type="entry name" value="NACHT"/>
    <property type="match status" value="1"/>
</dbReference>
<dbReference type="Proteomes" id="UP001057498">
    <property type="component" value="Chromosome"/>
</dbReference>
<evidence type="ECO:0000313" key="3">
    <source>
        <dbReference type="Proteomes" id="UP001057498"/>
    </source>
</evidence>
<sequence length="633" mass="71652">MSLLEVLITKLAPALFKAVAKYKFGHDSFATTSSSSAIDFLAKKYGTDLIEQTKSKHFLEDLLIGVCKHIEEKITIEFSGLKENNKNSAIEAIKQAIENIDVTSLVVKGSLNPGLLSNELRKEARRIQGHVDSSTLALGDLIAEICSVRIVTIAEKLPNLEIRVFQELLQRDDDNRRVLQKLLKHGEDILNVAASRTDSRSREDTEFETAYRRQLIHQLDQIELLGLTLVGGRNKKYGLSTAYVQIPSTISGGETAATSNQLQRAKKMLVRGDAGGGKTTFMQWLAVRSARNDLPSNMRSWVGLIPVFAKLRDYSTIIEPPHPTKLIESFANSILNAMPQNWAHERMSTGALFILDGLDELPTKQRIKWHEWINRFAAQTPKSVWVISSRPAALERLHEGRSLQEQFNADRFLTLNLESMSLHDCEQFIAHWHEAARPEVSEDERKLLSHSEESLRKTLHERPAVAQIASSPLMCAMICAINFEHHQRIHSDRMGLYAALLDILMHHRDAERGVENLDLPPLNLDEKKTLLDGLAYWMLRNNYSDIDKSLAIEQINVLKARLSNIDKYAPEKIYDALHERSGVLREPEHDKVDFKHRTFLEFMASRCAIETKDHGLLVGKAREVGLTQTFKSN</sequence>
<proteinExistence type="predicted"/>
<feature type="domain" description="NACHT" evidence="1">
    <location>
        <begin position="266"/>
        <end position="393"/>
    </location>
</feature>
<reference evidence="2" key="1">
    <citation type="submission" date="2022-04" db="EMBL/GenBank/DDBJ databases">
        <title>Whole genome sequence of Sphaerotilus sp. FB-5.</title>
        <authorList>
            <person name="Takeda M."/>
            <person name="Narihara S."/>
            <person name="Akimoto M."/>
            <person name="Akimoto R."/>
            <person name="Nishiyashiki S."/>
            <person name="Murakami T."/>
        </authorList>
    </citation>
    <scope>NUCLEOTIDE SEQUENCE</scope>
    <source>
        <strain evidence="2">FB-5</strain>
    </source>
</reference>
<protein>
    <recommendedName>
        <fullName evidence="1">NACHT domain-containing protein</fullName>
    </recommendedName>
</protein>
<dbReference type="Pfam" id="PF22733">
    <property type="entry name" value="NNH1"/>
    <property type="match status" value="1"/>
</dbReference>
<dbReference type="Gene3D" id="3.40.50.300">
    <property type="entry name" value="P-loop containing nucleotide triphosphate hydrolases"/>
    <property type="match status" value="1"/>
</dbReference>
<dbReference type="EMBL" id="AP025730">
    <property type="protein sequence ID" value="BDI07840.1"/>
    <property type="molecule type" value="Genomic_DNA"/>
</dbReference>
<gene>
    <name evidence="2" type="ORF">CATMQ487_48100</name>
</gene>
<keyword evidence="3" id="KW-1185">Reference proteome</keyword>
<dbReference type="PANTHER" id="PTHR46844">
    <property type="entry name" value="SLR5058 PROTEIN"/>
    <property type="match status" value="1"/>
</dbReference>